<reference evidence="1" key="1">
    <citation type="submission" date="2020-10" db="EMBL/GenBank/DDBJ databases">
        <title>Diversity and distribution of actinomycetes associated with coral in the coast of Hainan.</title>
        <authorList>
            <person name="Li F."/>
        </authorList>
    </citation>
    <scope>NUCLEOTIDE SEQUENCE</scope>
    <source>
        <strain evidence="1">HNM0983</strain>
    </source>
</reference>
<dbReference type="AlphaFoldDB" id="A0A929G173"/>
<dbReference type="EMBL" id="JADEYC010000030">
    <property type="protein sequence ID" value="MBE9376029.1"/>
    <property type="molecule type" value="Genomic_DNA"/>
</dbReference>
<dbReference type="InterPro" id="IPR045660">
    <property type="entry name" value="DUF6390"/>
</dbReference>
<proteinExistence type="predicted"/>
<organism evidence="1 2">
    <name type="scientific">Saccharopolyspora montiporae</name>
    <dbReference type="NCBI Taxonomy" id="2781240"/>
    <lineage>
        <taxon>Bacteria</taxon>
        <taxon>Bacillati</taxon>
        <taxon>Actinomycetota</taxon>
        <taxon>Actinomycetes</taxon>
        <taxon>Pseudonocardiales</taxon>
        <taxon>Pseudonocardiaceae</taxon>
        <taxon>Saccharopolyspora</taxon>
    </lineage>
</organism>
<gene>
    <name evidence="1" type="ORF">IQ251_16380</name>
</gene>
<evidence type="ECO:0000313" key="1">
    <source>
        <dbReference type="EMBL" id="MBE9376029.1"/>
    </source>
</evidence>
<dbReference type="Pfam" id="PF19927">
    <property type="entry name" value="DUF6390"/>
    <property type="match status" value="1"/>
</dbReference>
<comment type="caution">
    <text evidence="1">The sequence shown here is derived from an EMBL/GenBank/DDBJ whole genome shotgun (WGS) entry which is preliminary data.</text>
</comment>
<name>A0A929G173_9PSEU</name>
<sequence>MIRVHSGAAMFVRYAYPPNELGYCGPPDPGALLRASDEVQLREIAEQFDGAWCYLETLAAGTGHADPLDERVVEAYWLGSPLLERLDGNEFSRAVTRRFRNEYGARMAGLAGPGGADAPARAHHGFHVFEVYPWARLLERGAGAHALSILDQCRIRWGVVTEVAEDRAAVRSRGLHWDGRRLTLGVERTEHPRLPAGHVRVRPGDHVAMHWDWICDRLTQRQVAQLRGRTAQQLVLANRKV</sequence>
<accession>A0A929G173</accession>
<protein>
    <submittedName>
        <fullName evidence="1">Uncharacterized protein</fullName>
    </submittedName>
</protein>
<keyword evidence="2" id="KW-1185">Reference proteome</keyword>
<evidence type="ECO:0000313" key="2">
    <source>
        <dbReference type="Proteomes" id="UP000598360"/>
    </source>
</evidence>
<dbReference type="Proteomes" id="UP000598360">
    <property type="component" value="Unassembled WGS sequence"/>
</dbReference>